<dbReference type="InterPro" id="IPR036291">
    <property type="entry name" value="NAD(P)-bd_dom_sf"/>
</dbReference>
<dbReference type="EMBL" id="QLMH01000007">
    <property type="protein sequence ID" value="RAK19167.1"/>
    <property type="molecule type" value="Genomic_DNA"/>
</dbReference>
<dbReference type="NCBIfam" id="TIGR01470">
    <property type="entry name" value="cysG_Nterm"/>
    <property type="match status" value="1"/>
</dbReference>
<dbReference type="Pfam" id="PF22440">
    <property type="entry name" value="SirC_C"/>
    <property type="match status" value="1"/>
</dbReference>
<evidence type="ECO:0000313" key="8">
    <source>
        <dbReference type="EMBL" id="RAK19167.1"/>
    </source>
</evidence>
<dbReference type="PANTHER" id="PTHR35330:SF1">
    <property type="entry name" value="SIROHEME BIOSYNTHESIS PROTEIN MET8"/>
    <property type="match status" value="1"/>
</dbReference>
<reference evidence="8 9" key="1">
    <citation type="submission" date="2018-06" db="EMBL/GenBank/DDBJ databases">
        <title>Genomic Encyclopedia of Type Strains, Phase III (KMG-III): the genomes of soil and plant-associated and newly described type strains.</title>
        <authorList>
            <person name="Whitman W."/>
        </authorList>
    </citation>
    <scope>NUCLEOTIDE SEQUENCE [LARGE SCALE GENOMIC DNA]</scope>
    <source>
        <strain evidence="8 9">CGMCC 1.8979</strain>
    </source>
</reference>
<dbReference type="SUPFAM" id="SSF75615">
    <property type="entry name" value="Siroheme synthase middle domains-like"/>
    <property type="match status" value="1"/>
</dbReference>
<dbReference type="InterPro" id="IPR028161">
    <property type="entry name" value="Met8-like"/>
</dbReference>
<evidence type="ECO:0000256" key="1">
    <source>
        <dbReference type="ARBA" id="ARBA00005010"/>
    </source>
</evidence>
<dbReference type="GO" id="GO:0043115">
    <property type="term" value="F:precorrin-2 dehydrogenase activity"/>
    <property type="evidence" value="ECO:0007669"/>
    <property type="project" value="UniProtKB-EC"/>
</dbReference>
<evidence type="ECO:0000259" key="7">
    <source>
        <dbReference type="Pfam" id="PF14824"/>
    </source>
</evidence>
<protein>
    <recommendedName>
        <fullName evidence="2">precorrin-2 dehydrogenase</fullName>
        <ecNumber evidence="2">1.3.1.76</ecNumber>
    </recommendedName>
</protein>
<feature type="domain" description="Siroheme synthase central" evidence="7">
    <location>
        <begin position="120"/>
        <end position="146"/>
    </location>
</feature>
<dbReference type="GO" id="GO:0004325">
    <property type="term" value="F:ferrochelatase activity"/>
    <property type="evidence" value="ECO:0007669"/>
    <property type="project" value="InterPro"/>
</dbReference>
<dbReference type="Pfam" id="PF13241">
    <property type="entry name" value="NAD_binding_7"/>
    <property type="match status" value="1"/>
</dbReference>
<keyword evidence="9" id="KW-1185">Reference proteome</keyword>
<organism evidence="8 9">
    <name type="scientific">Paranoxybacillus vitaminiphilus</name>
    <dbReference type="NCBI Taxonomy" id="581036"/>
    <lineage>
        <taxon>Bacteria</taxon>
        <taxon>Bacillati</taxon>
        <taxon>Bacillota</taxon>
        <taxon>Bacilli</taxon>
        <taxon>Bacillales</taxon>
        <taxon>Anoxybacillaceae</taxon>
        <taxon>Paranoxybacillus</taxon>
    </lineage>
</organism>
<dbReference type="Pfam" id="PF14824">
    <property type="entry name" value="Sirohm_synth_M"/>
    <property type="match status" value="1"/>
</dbReference>
<dbReference type="InterPro" id="IPR028281">
    <property type="entry name" value="Sirohaem_synthase_central"/>
</dbReference>
<dbReference type="RefSeq" id="WP_111645311.1">
    <property type="nucleotide sequence ID" value="NZ_QLMH01000007.1"/>
</dbReference>
<evidence type="ECO:0000256" key="3">
    <source>
        <dbReference type="ARBA" id="ARBA00023002"/>
    </source>
</evidence>
<evidence type="ECO:0000256" key="4">
    <source>
        <dbReference type="ARBA" id="ARBA00023027"/>
    </source>
</evidence>
<dbReference type="PANTHER" id="PTHR35330">
    <property type="entry name" value="SIROHEME BIOSYNTHESIS PROTEIN MET8"/>
    <property type="match status" value="1"/>
</dbReference>
<evidence type="ECO:0000256" key="5">
    <source>
        <dbReference type="ARBA" id="ARBA00023244"/>
    </source>
</evidence>
<evidence type="ECO:0000313" key="9">
    <source>
        <dbReference type="Proteomes" id="UP000248555"/>
    </source>
</evidence>
<proteinExistence type="predicted"/>
<keyword evidence="5" id="KW-0627">Porphyrin biosynthesis</keyword>
<dbReference type="Gene3D" id="1.10.8.610">
    <property type="entry name" value="SirC, precorrin-2 dehydrogenase, C-terminal helical domain-like"/>
    <property type="match status" value="1"/>
</dbReference>
<dbReference type="InterPro" id="IPR042518">
    <property type="entry name" value="SirC_C"/>
</dbReference>
<keyword evidence="3" id="KW-0560">Oxidoreductase</keyword>
<comment type="catalytic activity">
    <reaction evidence="6">
        <text>precorrin-2 + NAD(+) = sirohydrochlorin + NADH + 2 H(+)</text>
        <dbReference type="Rhea" id="RHEA:15613"/>
        <dbReference type="ChEBI" id="CHEBI:15378"/>
        <dbReference type="ChEBI" id="CHEBI:57540"/>
        <dbReference type="ChEBI" id="CHEBI:57945"/>
        <dbReference type="ChEBI" id="CHEBI:58351"/>
        <dbReference type="ChEBI" id="CHEBI:58827"/>
        <dbReference type="EC" id="1.3.1.76"/>
    </reaction>
</comment>
<comment type="caution">
    <text evidence="8">The sequence shown here is derived from an EMBL/GenBank/DDBJ whole genome shotgun (WGS) entry which is preliminary data.</text>
</comment>
<name>A0A327YFC6_9BACL</name>
<dbReference type="UniPathway" id="UPA00262">
    <property type="reaction ID" value="UER00222"/>
</dbReference>
<evidence type="ECO:0000256" key="2">
    <source>
        <dbReference type="ARBA" id="ARBA00012400"/>
    </source>
</evidence>
<dbReference type="AlphaFoldDB" id="A0A327YFC6"/>
<dbReference type="SUPFAM" id="SSF51735">
    <property type="entry name" value="NAD(P)-binding Rossmann-fold domains"/>
    <property type="match status" value="1"/>
</dbReference>
<dbReference type="OrthoDB" id="9773765at2"/>
<evidence type="ECO:0000256" key="6">
    <source>
        <dbReference type="ARBA" id="ARBA00047561"/>
    </source>
</evidence>
<dbReference type="InterPro" id="IPR006367">
    <property type="entry name" value="Sirohaem_synthase_N"/>
</dbReference>
<comment type="pathway">
    <text evidence="1">Porphyrin-containing compound metabolism; siroheme biosynthesis; sirohydrochlorin from precorrin-2: step 1/1.</text>
</comment>
<sequence length="209" mass="23940">MKKNYYPIMLDLTGKHVVVIGGGKVAERKVKGLKETNAKITVVAPMVTPSLEQMAKQKEIQWIKKQFSLNDVKDAFLIVAATDKREINKMVLKAAKPHQLVNVADDPEKSNFHVPSVFRRGKLHIAVSTSGASPILTKKICSEIANMYDEQYEQYIDFLYECRQHILQNVSDHEKKQQLLQAITDESFRKRGNWEEEFSKLLKRVLGEL</sequence>
<dbReference type="NCBIfam" id="NF005222">
    <property type="entry name" value="PRK06718.1"/>
    <property type="match status" value="1"/>
</dbReference>
<dbReference type="Proteomes" id="UP000248555">
    <property type="component" value="Unassembled WGS sequence"/>
</dbReference>
<keyword evidence="4" id="KW-0520">NAD</keyword>
<dbReference type="GO" id="GO:0019354">
    <property type="term" value="P:siroheme biosynthetic process"/>
    <property type="evidence" value="ECO:0007669"/>
    <property type="project" value="UniProtKB-UniPathway"/>
</dbReference>
<accession>A0A327YFC6</accession>
<dbReference type="EC" id="1.3.1.76" evidence="2"/>
<gene>
    <name evidence="8" type="ORF">B0I26_10784</name>
</gene>
<dbReference type="Gene3D" id="3.40.50.720">
    <property type="entry name" value="NAD(P)-binding Rossmann-like Domain"/>
    <property type="match status" value="1"/>
</dbReference>